<dbReference type="Pfam" id="PF01497">
    <property type="entry name" value="Peripla_BP_2"/>
    <property type="match status" value="1"/>
</dbReference>
<sequence length="301" mass="31139">MRPLLLAGFVACATAVSAAAETVSIDTATGSAELETAPETVVVFDAPSIDTLHALGQPIAGIPQPLYLSGIDDVVASAETVGTMFEPDFEALAVMQPDLIIAGGRSSAQVDALSQIAPTIDMTIWGEGMVEQTRARIKAFGELFGKQAEAEALTGDLDAKLAEAKEAVAGKGTGLIVLTNGGKISAYGANSRFGWLHGALDLPEAHPGLEDDTHGQAISFEFIAETDPDWLLVIDRGAAINADSQSAQATLDNPLVARSKAAQQGHILYLDAAPMYISGGGASSMMHTLDEIISAFGTSES</sequence>
<reference evidence="9" key="1">
    <citation type="submission" date="2016-10" db="EMBL/GenBank/DDBJ databases">
        <authorList>
            <person name="Varghese N."/>
            <person name="Submissions S."/>
        </authorList>
    </citation>
    <scope>NUCLEOTIDE SEQUENCE [LARGE SCALE GENOMIC DNA]</scope>
    <source>
        <strain evidence="9">DSM 10146</strain>
    </source>
</reference>
<gene>
    <name evidence="8" type="ORF">SAMN04488105_105188</name>
</gene>
<dbReference type="SUPFAM" id="SSF53807">
    <property type="entry name" value="Helical backbone' metal receptor"/>
    <property type="match status" value="1"/>
</dbReference>
<keyword evidence="3" id="KW-0813">Transport</keyword>
<protein>
    <submittedName>
        <fullName evidence="8">Iron complex transport system substrate-binding protein</fullName>
    </submittedName>
</protein>
<dbReference type="InterPro" id="IPR033870">
    <property type="entry name" value="FatB"/>
</dbReference>
<dbReference type="InterPro" id="IPR051313">
    <property type="entry name" value="Bact_iron-sidero_bind"/>
</dbReference>
<proteinExistence type="inferred from homology"/>
<feature type="chain" id="PRO_5011792534" evidence="6">
    <location>
        <begin position="19"/>
        <end position="301"/>
    </location>
</feature>
<dbReference type="PANTHER" id="PTHR30532:SF28">
    <property type="entry name" value="PETROBACTIN-BINDING PROTEIN YCLQ"/>
    <property type="match status" value="1"/>
</dbReference>
<dbReference type="GO" id="GO:1901678">
    <property type="term" value="P:iron coordination entity transport"/>
    <property type="evidence" value="ECO:0007669"/>
    <property type="project" value="UniProtKB-ARBA"/>
</dbReference>
<dbReference type="PANTHER" id="PTHR30532">
    <property type="entry name" value="IRON III DICITRATE-BINDING PERIPLASMIC PROTEIN"/>
    <property type="match status" value="1"/>
</dbReference>
<dbReference type="EMBL" id="FNAV01000005">
    <property type="protein sequence ID" value="SDE59802.1"/>
    <property type="molecule type" value="Genomic_DNA"/>
</dbReference>
<dbReference type="RefSeq" id="WP_089958157.1">
    <property type="nucleotide sequence ID" value="NZ_FNAV01000005.1"/>
</dbReference>
<evidence type="ECO:0000256" key="3">
    <source>
        <dbReference type="ARBA" id="ARBA00022448"/>
    </source>
</evidence>
<dbReference type="OrthoDB" id="63946at2"/>
<dbReference type="Proteomes" id="UP000198994">
    <property type="component" value="Unassembled WGS sequence"/>
</dbReference>
<evidence type="ECO:0000256" key="6">
    <source>
        <dbReference type="SAM" id="SignalP"/>
    </source>
</evidence>
<dbReference type="InterPro" id="IPR002491">
    <property type="entry name" value="ABC_transptr_periplasmic_BD"/>
</dbReference>
<comment type="similarity">
    <text evidence="2">Belongs to the bacterial solute-binding protein 8 family.</text>
</comment>
<keyword evidence="4" id="KW-0406">Ion transport</keyword>
<comment type="subcellular location">
    <subcellularLocation>
        <location evidence="1">Cell envelope</location>
    </subcellularLocation>
</comment>
<feature type="signal peptide" evidence="6">
    <location>
        <begin position="1"/>
        <end position="18"/>
    </location>
</feature>
<keyword evidence="4" id="KW-0408">Iron</keyword>
<keyword evidence="4" id="KW-0410">Iron transport</keyword>
<evidence type="ECO:0000313" key="8">
    <source>
        <dbReference type="EMBL" id="SDE59802.1"/>
    </source>
</evidence>
<keyword evidence="9" id="KW-1185">Reference proteome</keyword>
<dbReference type="STRING" id="282683.SAMN04488105_105188"/>
<dbReference type="PROSITE" id="PS50983">
    <property type="entry name" value="FE_B12_PBP"/>
    <property type="match status" value="1"/>
</dbReference>
<evidence type="ECO:0000256" key="2">
    <source>
        <dbReference type="ARBA" id="ARBA00008814"/>
    </source>
</evidence>
<dbReference type="Gene3D" id="3.40.50.1980">
    <property type="entry name" value="Nitrogenase molybdenum iron protein domain"/>
    <property type="match status" value="2"/>
</dbReference>
<organism evidence="8 9">
    <name type="scientific">Salipiger thiooxidans</name>
    <dbReference type="NCBI Taxonomy" id="282683"/>
    <lineage>
        <taxon>Bacteria</taxon>
        <taxon>Pseudomonadati</taxon>
        <taxon>Pseudomonadota</taxon>
        <taxon>Alphaproteobacteria</taxon>
        <taxon>Rhodobacterales</taxon>
        <taxon>Roseobacteraceae</taxon>
        <taxon>Salipiger</taxon>
    </lineage>
</organism>
<accession>A0A1G7E7Z6</accession>
<name>A0A1G7E7Z6_9RHOB</name>
<evidence type="ECO:0000256" key="4">
    <source>
        <dbReference type="ARBA" id="ARBA00022496"/>
    </source>
</evidence>
<feature type="domain" description="Fe/B12 periplasmic-binding" evidence="7">
    <location>
        <begin position="40"/>
        <end position="300"/>
    </location>
</feature>
<evidence type="ECO:0000259" key="7">
    <source>
        <dbReference type="PROSITE" id="PS50983"/>
    </source>
</evidence>
<dbReference type="AlphaFoldDB" id="A0A1G7E7Z6"/>
<dbReference type="GO" id="GO:0030288">
    <property type="term" value="C:outer membrane-bounded periplasmic space"/>
    <property type="evidence" value="ECO:0007669"/>
    <property type="project" value="TreeGrafter"/>
</dbReference>
<keyword evidence="5 6" id="KW-0732">Signal</keyword>
<dbReference type="CDD" id="cd01140">
    <property type="entry name" value="FatB"/>
    <property type="match status" value="1"/>
</dbReference>
<evidence type="ECO:0000256" key="1">
    <source>
        <dbReference type="ARBA" id="ARBA00004196"/>
    </source>
</evidence>
<evidence type="ECO:0000313" key="9">
    <source>
        <dbReference type="Proteomes" id="UP000198994"/>
    </source>
</evidence>
<evidence type="ECO:0000256" key="5">
    <source>
        <dbReference type="ARBA" id="ARBA00022729"/>
    </source>
</evidence>